<dbReference type="Proteomes" id="UP000293637">
    <property type="component" value="Unassembled WGS sequence"/>
</dbReference>
<keyword evidence="4 5" id="KW-0472">Membrane</keyword>
<reference evidence="8 12" key="3">
    <citation type="submission" date="2019-07" db="EMBL/GenBank/DDBJ databases">
        <title>Comparative genome analysis of staphylococcus lugdunensis shows clonal complex-dependent diversity of the putative virulence factor, ess/type vii locus.</title>
        <authorList>
            <person name="Lebeurre J."/>
            <person name="Dahyot S."/>
            <person name="Diene S."/>
            <person name="Paulay A."/>
            <person name="Aubourg M."/>
            <person name="Argemi X."/>
            <person name="Giard J.-C."/>
            <person name="Tournier I."/>
            <person name="Francois P."/>
            <person name="Pestel-Caron M."/>
        </authorList>
    </citation>
    <scope>NUCLEOTIDE SEQUENCE [LARGE SCALE GENOMIC DNA]</scope>
    <source>
        <strain evidence="8 12">SL13</strain>
    </source>
</reference>
<feature type="transmembrane region" description="Helical" evidence="5">
    <location>
        <begin position="162"/>
        <end position="182"/>
    </location>
</feature>
<proteinExistence type="predicted"/>
<evidence type="ECO:0000256" key="2">
    <source>
        <dbReference type="ARBA" id="ARBA00022692"/>
    </source>
</evidence>
<dbReference type="GeneID" id="58090794"/>
<sequence>MINKILLSIKMQFRVPISVFFSLIFPIIMMLVIIMSYGNFSIGNGRHFIDKYFLISTSIGLLPIAFISFPIWLSESIENDTLKRLKYFDVNISSLIVSNIISYCFLAIFSVILNIIIGKVFFSLTLPNTQYFIAFFLQIFYNIIALLMIGTFLALLIRKSKVLLPFGMILLFLTYMIIGVFVQYGELPNVLKEIGNWIPIKYATNDFYSIWTNERMWDVSFLKLNSLYIVVTGVLSLCIYKFKK</sequence>
<dbReference type="EMBL" id="SCHB01000003">
    <property type="protein sequence ID" value="TBW72469.1"/>
    <property type="molecule type" value="Genomic_DNA"/>
</dbReference>
<dbReference type="GO" id="GO:0140359">
    <property type="term" value="F:ABC-type transporter activity"/>
    <property type="evidence" value="ECO:0007669"/>
    <property type="project" value="InterPro"/>
</dbReference>
<feature type="transmembrane region" description="Helical" evidence="5">
    <location>
        <begin position="52"/>
        <end position="73"/>
    </location>
</feature>
<comment type="subcellular location">
    <subcellularLocation>
        <location evidence="1">Membrane</location>
        <topology evidence="1">Multi-pass membrane protein</topology>
    </subcellularLocation>
</comment>
<feature type="transmembrane region" description="Helical" evidence="5">
    <location>
        <begin position="221"/>
        <end position="240"/>
    </location>
</feature>
<feature type="domain" description="ABC-2 type transporter transmembrane" evidence="6">
    <location>
        <begin position="9"/>
        <end position="207"/>
    </location>
</feature>
<dbReference type="EMBL" id="CP041722">
    <property type="protein sequence ID" value="QEX38025.1"/>
    <property type="molecule type" value="Genomic_DNA"/>
</dbReference>
<reference evidence="7 10" key="1">
    <citation type="submission" date="2016-01" db="EMBL/GenBank/DDBJ databases">
        <authorList>
            <person name="Mitreva M."/>
            <person name="Pepin K.H."/>
            <person name="Mihindukulasuriya K.A."/>
            <person name="Fulton R."/>
            <person name="Fronick C."/>
            <person name="O'Laughlin M."/>
            <person name="Miner T."/>
            <person name="Herter B."/>
            <person name="Rosa B.A."/>
            <person name="Cordes M."/>
            <person name="Tomlinson C."/>
            <person name="Wollam A."/>
            <person name="Palsikar V.B."/>
            <person name="Mardis E.R."/>
            <person name="Wilson R.K."/>
        </authorList>
    </citation>
    <scope>NUCLEOTIDE SEQUENCE [LARGE SCALE GENOMIC DNA]</scope>
    <source>
        <strain evidence="7 10">MJR7738</strain>
    </source>
</reference>
<dbReference type="InterPro" id="IPR051784">
    <property type="entry name" value="Nod_factor_ABC_transporter"/>
</dbReference>
<evidence type="ECO:0000313" key="12">
    <source>
        <dbReference type="Proteomes" id="UP000325462"/>
    </source>
</evidence>
<evidence type="ECO:0000313" key="10">
    <source>
        <dbReference type="Proteomes" id="UP000070063"/>
    </source>
</evidence>
<feature type="transmembrane region" description="Helical" evidence="5">
    <location>
        <begin position="129"/>
        <end position="155"/>
    </location>
</feature>
<reference evidence="9 11" key="2">
    <citation type="journal article" date="2019" name="Sci. Transl. Med.">
        <title>Quorum sensing between bacterial species on the skin protects against epidermal injury in atopic dermatitis.</title>
        <authorList>
            <person name="Williams M.R."/>
        </authorList>
    </citation>
    <scope>NUCLEOTIDE SEQUENCE [LARGE SCALE GENOMIC DNA]</scope>
    <source>
        <strain evidence="9 11">E7</strain>
    </source>
</reference>
<dbReference type="Pfam" id="PF01061">
    <property type="entry name" value="ABC2_membrane"/>
    <property type="match status" value="1"/>
</dbReference>
<evidence type="ECO:0000313" key="9">
    <source>
        <dbReference type="EMBL" id="TBW72469.1"/>
    </source>
</evidence>
<evidence type="ECO:0000256" key="5">
    <source>
        <dbReference type="SAM" id="Phobius"/>
    </source>
</evidence>
<evidence type="ECO:0000313" key="8">
    <source>
        <dbReference type="EMBL" id="QEX38025.1"/>
    </source>
</evidence>
<gene>
    <name evidence="9" type="ORF">EQ812_05700</name>
    <name evidence="8" type="ORF">FO454_03415</name>
    <name evidence="7" type="ORF">HMPREF3225_00169</name>
</gene>
<dbReference type="Proteomes" id="UP000070063">
    <property type="component" value="Unassembled WGS sequence"/>
</dbReference>
<keyword evidence="3 5" id="KW-1133">Transmembrane helix</keyword>
<feature type="transmembrane region" description="Helical" evidence="5">
    <location>
        <begin position="94"/>
        <end position="117"/>
    </location>
</feature>
<evidence type="ECO:0000256" key="3">
    <source>
        <dbReference type="ARBA" id="ARBA00022989"/>
    </source>
</evidence>
<dbReference type="PANTHER" id="PTHR43229">
    <property type="entry name" value="NODULATION PROTEIN J"/>
    <property type="match status" value="1"/>
</dbReference>
<dbReference type="PANTHER" id="PTHR43229:SF2">
    <property type="entry name" value="NODULATION PROTEIN J"/>
    <property type="match status" value="1"/>
</dbReference>
<evidence type="ECO:0000313" key="7">
    <source>
        <dbReference type="EMBL" id="KXA40326.1"/>
    </source>
</evidence>
<feature type="transmembrane region" description="Helical" evidence="5">
    <location>
        <begin position="20"/>
        <end position="40"/>
    </location>
</feature>
<evidence type="ECO:0000259" key="6">
    <source>
        <dbReference type="Pfam" id="PF01061"/>
    </source>
</evidence>
<organism evidence="9 11">
    <name type="scientific">Staphylococcus lugdunensis</name>
    <dbReference type="NCBI Taxonomy" id="28035"/>
    <lineage>
        <taxon>Bacteria</taxon>
        <taxon>Bacillati</taxon>
        <taxon>Bacillota</taxon>
        <taxon>Bacilli</taxon>
        <taxon>Bacillales</taxon>
        <taxon>Staphylococcaceae</taxon>
        <taxon>Staphylococcus</taxon>
    </lineage>
</organism>
<evidence type="ECO:0000256" key="1">
    <source>
        <dbReference type="ARBA" id="ARBA00004141"/>
    </source>
</evidence>
<dbReference type="eggNOG" id="COG0842">
    <property type="taxonomic scope" value="Bacteria"/>
</dbReference>
<protein>
    <submittedName>
        <fullName evidence="9">ABC transporter permease</fullName>
    </submittedName>
    <submittedName>
        <fullName evidence="7">ABC-2 type transporter</fullName>
    </submittedName>
</protein>
<keyword evidence="12" id="KW-1185">Reference proteome</keyword>
<dbReference type="EMBL" id="LRQI01000012">
    <property type="protein sequence ID" value="KXA40326.1"/>
    <property type="molecule type" value="Genomic_DNA"/>
</dbReference>
<dbReference type="Proteomes" id="UP000325462">
    <property type="component" value="Chromosome"/>
</dbReference>
<name>A0A133QBQ4_STALU</name>
<dbReference type="GO" id="GO:0016020">
    <property type="term" value="C:membrane"/>
    <property type="evidence" value="ECO:0007669"/>
    <property type="project" value="UniProtKB-SubCell"/>
</dbReference>
<dbReference type="InterPro" id="IPR013525">
    <property type="entry name" value="ABC2_TM"/>
</dbReference>
<dbReference type="RefSeq" id="WP_002460972.1">
    <property type="nucleotide sequence ID" value="NZ_CAXOPE010000001.1"/>
</dbReference>
<dbReference type="OMA" id="LYFPMLI"/>
<accession>A0A133QBQ4</accession>
<dbReference type="AlphaFoldDB" id="A0A133QBQ4"/>
<evidence type="ECO:0000256" key="4">
    <source>
        <dbReference type="ARBA" id="ARBA00023136"/>
    </source>
</evidence>
<keyword evidence="2 5" id="KW-0812">Transmembrane</keyword>
<evidence type="ECO:0000313" key="11">
    <source>
        <dbReference type="Proteomes" id="UP000293637"/>
    </source>
</evidence>